<gene>
    <name evidence="1" type="ORF">FVE67_05285</name>
</gene>
<keyword evidence="2" id="KW-1185">Reference proteome</keyword>
<dbReference type="Proteomes" id="UP000501253">
    <property type="component" value="Chromosome"/>
</dbReference>
<sequence>MRETVLVSACLLGLATRYDGKRLLEPRARDLLERYRVVPVCPEQLGGLPTPRPPAEILGGDGGAVLSGAARVINARGEDVTGAFLRGAEEVLRLARLLGARQAFLKAQSPSCGLHPLGVTAALLLREGLEVYEWA</sequence>
<dbReference type="PANTHER" id="PTHR30087:SF1">
    <property type="entry name" value="HYPOTHETICAL CYTOSOLIC PROTEIN"/>
    <property type="match status" value="1"/>
</dbReference>
<proteinExistence type="predicted"/>
<accession>A0A6H1WSV3</accession>
<evidence type="ECO:0000313" key="2">
    <source>
        <dbReference type="Proteomes" id="UP000501253"/>
    </source>
</evidence>
<name>A0A6H1WSV3_9BACT</name>
<dbReference type="RefSeq" id="WP_168719599.1">
    <property type="nucleotide sequence ID" value="NZ_CP042909.1"/>
</dbReference>
<organism evidence="1 2">
    <name type="scientific">Thermosulfurimonas marina</name>
    <dbReference type="NCBI Taxonomy" id="2047767"/>
    <lineage>
        <taxon>Bacteria</taxon>
        <taxon>Pseudomonadati</taxon>
        <taxon>Thermodesulfobacteriota</taxon>
        <taxon>Thermodesulfobacteria</taxon>
        <taxon>Thermodesulfobacteriales</taxon>
        <taxon>Thermodesulfobacteriaceae</taxon>
        <taxon>Thermosulfurimonas</taxon>
    </lineage>
</organism>
<protein>
    <submittedName>
        <fullName evidence="1">DUF523 domain-containing protein</fullName>
    </submittedName>
</protein>
<dbReference type="Pfam" id="PF04463">
    <property type="entry name" value="2-thiour_desulf"/>
    <property type="match status" value="1"/>
</dbReference>
<dbReference type="KEGG" id="tmai:FVE67_05285"/>
<reference evidence="1 2" key="1">
    <citation type="submission" date="2019-08" db="EMBL/GenBank/DDBJ databases">
        <title>Complete genome sequence of Thermosulfurimonas marina SU872T, an anaerobic thermophilic chemolithoautotrophic bacterium isolated from a shallow marine hydrothermal vent.</title>
        <authorList>
            <person name="Allioux M."/>
            <person name="Jebbar M."/>
            <person name="Slobodkina G."/>
            <person name="Slobodkin A."/>
            <person name="Moalic Y."/>
            <person name="Frolova A."/>
            <person name="Shao Z."/>
            <person name="Alain K."/>
        </authorList>
    </citation>
    <scope>NUCLEOTIDE SEQUENCE [LARGE SCALE GENOMIC DNA]</scope>
    <source>
        <strain evidence="1 2">SU872</strain>
    </source>
</reference>
<dbReference type="EMBL" id="CP042909">
    <property type="protein sequence ID" value="QJA06251.1"/>
    <property type="molecule type" value="Genomic_DNA"/>
</dbReference>
<dbReference type="InterPro" id="IPR007553">
    <property type="entry name" value="2-thiour_desulf"/>
</dbReference>
<evidence type="ECO:0000313" key="1">
    <source>
        <dbReference type="EMBL" id="QJA06251.1"/>
    </source>
</evidence>
<dbReference type="AlphaFoldDB" id="A0A6H1WSV3"/>
<dbReference type="PANTHER" id="PTHR30087">
    <property type="entry name" value="INNER MEMBRANE PROTEIN"/>
    <property type="match status" value="1"/>
</dbReference>